<keyword evidence="2" id="KW-1185">Reference proteome</keyword>
<sequence length="65" mass="7140">MKPNPGYCPAEAEGKRVRVWLVHGREGSCDDNPMSPPGWAADGRTGCNWAITGSQFDIAFYQVIQ</sequence>
<proteinExistence type="predicted"/>
<dbReference type="RefSeq" id="WP_380908679.1">
    <property type="nucleotide sequence ID" value="NZ_JBHTLS010000009.1"/>
</dbReference>
<dbReference type="Proteomes" id="UP001597203">
    <property type="component" value="Unassembled WGS sequence"/>
</dbReference>
<accession>A0ABW3NXG5</accession>
<organism evidence="1 2">
    <name type="scientific">Sphingobium olei</name>
    <dbReference type="NCBI Taxonomy" id="420955"/>
    <lineage>
        <taxon>Bacteria</taxon>
        <taxon>Pseudomonadati</taxon>
        <taxon>Pseudomonadota</taxon>
        <taxon>Alphaproteobacteria</taxon>
        <taxon>Sphingomonadales</taxon>
        <taxon>Sphingomonadaceae</taxon>
        <taxon>Sphingobium</taxon>
    </lineage>
</organism>
<comment type="caution">
    <text evidence="1">The sequence shown here is derived from an EMBL/GenBank/DDBJ whole genome shotgun (WGS) entry which is preliminary data.</text>
</comment>
<evidence type="ECO:0000313" key="1">
    <source>
        <dbReference type="EMBL" id="MFD1103683.1"/>
    </source>
</evidence>
<protein>
    <submittedName>
        <fullName evidence="1">Uncharacterized protein</fullName>
    </submittedName>
</protein>
<gene>
    <name evidence="1" type="ORF">ACFQ24_01960</name>
</gene>
<dbReference type="EMBL" id="JBHTLS010000009">
    <property type="protein sequence ID" value="MFD1103683.1"/>
    <property type="molecule type" value="Genomic_DNA"/>
</dbReference>
<name>A0ABW3NXG5_9SPHN</name>
<evidence type="ECO:0000313" key="2">
    <source>
        <dbReference type="Proteomes" id="UP001597203"/>
    </source>
</evidence>
<reference evidence="2" key="1">
    <citation type="journal article" date="2019" name="Int. J. Syst. Evol. Microbiol.">
        <title>The Global Catalogue of Microorganisms (GCM) 10K type strain sequencing project: providing services to taxonomists for standard genome sequencing and annotation.</title>
        <authorList>
            <consortium name="The Broad Institute Genomics Platform"/>
            <consortium name="The Broad Institute Genome Sequencing Center for Infectious Disease"/>
            <person name="Wu L."/>
            <person name="Ma J."/>
        </authorList>
    </citation>
    <scope>NUCLEOTIDE SEQUENCE [LARGE SCALE GENOMIC DNA]</scope>
    <source>
        <strain evidence="2">CCUG 54329</strain>
    </source>
</reference>